<name>A0ABQ1M2P1_9BACT</name>
<dbReference type="InterPro" id="IPR005467">
    <property type="entry name" value="His_kinase_dom"/>
</dbReference>
<dbReference type="InterPro" id="IPR035965">
    <property type="entry name" value="PAS-like_dom_sf"/>
</dbReference>
<dbReference type="Pfam" id="PF02518">
    <property type="entry name" value="HATPase_c"/>
    <property type="match status" value="1"/>
</dbReference>
<dbReference type="Gene3D" id="3.30.565.10">
    <property type="entry name" value="Histidine kinase-like ATPase, C-terminal domain"/>
    <property type="match status" value="1"/>
</dbReference>
<dbReference type="SMART" id="SM00387">
    <property type="entry name" value="HATPase_c"/>
    <property type="match status" value="1"/>
</dbReference>
<dbReference type="SUPFAM" id="SSF47384">
    <property type="entry name" value="Homodimeric domain of signal transducing histidine kinase"/>
    <property type="match status" value="1"/>
</dbReference>
<dbReference type="InterPro" id="IPR003594">
    <property type="entry name" value="HATPase_dom"/>
</dbReference>
<protein>
    <recommendedName>
        <fullName evidence="2">histidine kinase</fullName>
        <ecNumber evidence="2">2.7.13.3</ecNumber>
    </recommendedName>
</protein>
<dbReference type="Gene3D" id="3.30.450.20">
    <property type="entry name" value="PAS domain"/>
    <property type="match status" value="1"/>
</dbReference>
<dbReference type="PANTHER" id="PTHR43304:SF1">
    <property type="entry name" value="PAC DOMAIN-CONTAINING PROTEIN"/>
    <property type="match status" value="1"/>
</dbReference>
<keyword evidence="3" id="KW-0597">Phosphoprotein</keyword>
<feature type="domain" description="Histidine kinase" evidence="7">
    <location>
        <begin position="183"/>
        <end position="409"/>
    </location>
</feature>
<dbReference type="PANTHER" id="PTHR43304">
    <property type="entry name" value="PHYTOCHROME-LIKE PROTEIN CPH1"/>
    <property type="match status" value="1"/>
</dbReference>
<dbReference type="InterPro" id="IPR013655">
    <property type="entry name" value="PAS_fold_3"/>
</dbReference>
<keyword evidence="6" id="KW-0175">Coiled coil</keyword>
<evidence type="ECO:0000313" key="10">
    <source>
        <dbReference type="Proteomes" id="UP000636010"/>
    </source>
</evidence>
<evidence type="ECO:0000256" key="2">
    <source>
        <dbReference type="ARBA" id="ARBA00012438"/>
    </source>
</evidence>
<evidence type="ECO:0000256" key="3">
    <source>
        <dbReference type="ARBA" id="ARBA00022553"/>
    </source>
</evidence>
<comment type="catalytic activity">
    <reaction evidence="1">
        <text>ATP + protein L-histidine = ADP + protein N-phospho-L-histidine.</text>
        <dbReference type="EC" id="2.7.13.3"/>
    </reaction>
</comment>
<dbReference type="InterPro" id="IPR036890">
    <property type="entry name" value="HATPase_C_sf"/>
</dbReference>
<gene>
    <name evidence="9" type="ORF">GCM10011506_18440</name>
</gene>
<dbReference type="Gene3D" id="1.10.287.130">
    <property type="match status" value="1"/>
</dbReference>
<evidence type="ECO:0000259" key="7">
    <source>
        <dbReference type="PROSITE" id="PS50109"/>
    </source>
</evidence>
<dbReference type="SUPFAM" id="SSF55785">
    <property type="entry name" value="PYP-like sensor domain (PAS domain)"/>
    <property type="match status" value="1"/>
</dbReference>
<dbReference type="InterPro" id="IPR003661">
    <property type="entry name" value="HisK_dim/P_dom"/>
</dbReference>
<reference evidence="10" key="1">
    <citation type="journal article" date="2019" name="Int. J. Syst. Evol. Microbiol.">
        <title>The Global Catalogue of Microorganisms (GCM) 10K type strain sequencing project: providing services to taxonomists for standard genome sequencing and annotation.</title>
        <authorList>
            <consortium name="The Broad Institute Genomics Platform"/>
            <consortium name="The Broad Institute Genome Sequencing Center for Infectious Disease"/>
            <person name="Wu L."/>
            <person name="Ma J."/>
        </authorList>
    </citation>
    <scope>NUCLEOTIDE SEQUENCE [LARGE SCALE GENOMIC DNA]</scope>
    <source>
        <strain evidence="10">CGMCC 1.10832</strain>
    </source>
</reference>
<evidence type="ECO:0000256" key="1">
    <source>
        <dbReference type="ARBA" id="ARBA00000085"/>
    </source>
</evidence>
<dbReference type="EC" id="2.7.13.3" evidence="2"/>
<dbReference type="InterPro" id="IPR036097">
    <property type="entry name" value="HisK_dim/P_sf"/>
</dbReference>
<sequence>MDHGEKSKVIILNNKDDINLTLLNEDKLFLFRDSFISSEVLYRSSEKLAGIGICNIHLPEKKVNFSDNLYRILGYEPGSFIPTLRLILKFVHPEDKKILKGITKIESEVNNNSEFHRPLRIITKNEETKYVSINSKLKETENAQTVMISVKDITMEMKEIMKLREQNKELKRINAQLSAFNMVASHDLQEPLRKIQIFSSRMESINDATPHNISDYTFKIKNTAQRMQQLVSDLIAYSETSKPDIKFEKVNLKNIVKGVLKEMAFHIDEKKASITTSELPEATVIPFQIHQLFVNILSNSLKYCLPDVPPKVTIKQEDVTDIDLNKLTGYNKSDLISISIEDNGIGFDPIEAENIFLVFKRLHGKLEFDGTGIGLAICKNIIDNHTGYIRAEGNPGSGTKITFTLPRDRN</sequence>
<dbReference type="InterPro" id="IPR052162">
    <property type="entry name" value="Sensor_kinase/Photoreceptor"/>
</dbReference>
<evidence type="ECO:0000256" key="5">
    <source>
        <dbReference type="ARBA" id="ARBA00022777"/>
    </source>
</evidence>
<evidence type="ECO:0000259" key="8">
    <source>
        <dbReference type="PROSITE" id="PS50112"/>
    </source>
</evidence>
<dbReference type="InterPro" id="IPR000014">
    <property type="entry name" value="PAS"/>
</dbReference>
<dbReference type="Proteomes" id="UP000636010">
    <property type="component" value="Unassembled WGS sequence"/>
</dbReference>
<comment type="caution">
    <text evidence="9">The sequence shown here is derived from an EMBL/GenBank/DDBJ whole genome shotgun (WGS) entry which is preliminary data.</text>
</comment>
<keyword evidence="10" id="KW-1185">Reference proteome</keyword>
<dbReference type="PROSITE" id="PS50112">
    <property type="entry name" value="PAS"/>
    <property type="match status" value="1"/>
</dbReference>
<evidence type="ECO:0000256" key="6">
    <source>
        <dbReference type="SAM" id="Coils"/>
    </source>
</evidence>
<dbReference type="SUPFAM" id="SSF55874">
    <property type="entry name" value="ATPase domain of HSP90 chaperone/DNA topoisomerase II/histidine kinase"/>
    <property type="match status" value="1"/>
</dbReference>
<dbReference type="Pfam" id="PF00512">
    <property type="entry name" value="HisKA"/>
    <property type="match status" value="1"/>
</dbReference>
<dbReference type="CDD" id="cd00082">
    <property type="entry name" value="HisKA"/>
    <property type="match status" value="1"/>
</dbReference>
<dbReference type="SMART" id="SM00388">
    <property type="entry name" value="HisKA"/>
    <property type="match status" value="1"/>
</dbReference>
<evidence type="ECO:0000313" key="9">
    <source>
        <dbReference type="EMBL" id="GGC33331.1"/>
    </source>
</evidence>
<dbReference type="EMBL" id="BMEC01000005">
    <property type="protein sequence ID" value="GGC33331.1"/>
    <property type="molecule type" value="Genomic_DNA"/>
</dbReference>
<dbReference type="InterPro" id="IPR004358">
    <property type="entry name" value="Sig_transdc_His_kin-like_C"/>
</dbReference>
<evidence type="ECO:0000256" key="4">
    <source>
        <dbReference type="ARBA" id="ARBA00022679"/>
    </source>
</evidence>
<keyword evidence="4" id="KW-0808">Transferase</keyword>
<dbReference type="PROSITE" id="PS50109">
    <property type="entry name" value="HIS_KIN"/>
    <property type="match status" value="1"/>
</dbReference>
<dbReference type="PRINTS" id="PR00344">
    <property type="entry name" value="BCTRLSENSOR"/>
</dbReference>
<dbReference type="RefSeq" id="WP_188462597.1">
    <property type="nucleotide sequence ID" value="NZ_BAABHU010000005.1"/>
</dbReference>
<accession>A0ABQ1M2P1</accession>
<keyword evidence="5" id="KW-0418">Kinase</keyword>
<dbReference type="Pfam" id="PF08447">
    <property type="entry name" value="PAS_3"/>
    <property type="match status" value="1"/>
</dbReference>
<organism evidence="9 10">
    <name type="scientific">Marivirga lumbricoides</name>
    <dbReference type="NCBI Taxonomy" id="1046115"/>
    <lineage>
        <taxon>Bacteria</taxon>
        <taxon>Pseudomonadati</taxon>
        <taxon>Bacteroidota</taxon>
        <taxon>Cytophagia</taxon>
        <taxon>Cytophagales</taxon>
        <taxon>Marivirgaceae</taxon>
        <taxon>Marivirga</taxon>
    </lineage>
</organism>
<feature type="domain" description="PAS" evidence="8">
    <location>
        <begin position="65"/>
        <end position="112"/>
    </location>
</feature>
<feature type="coiled-coil region" evidence="6">
    <location>
        <begin position="153"/>
        <end position="183"/>
    </location>
</feature>
<proteinExistence type="predicted"/>